<protein>
    <submittedName>
        <fullName evidence="1">Phytanoyl-CoA dioxygenase family protein</fullName>
    </submittedName>
</protein>
<keyword evidence="1" id="KW-0223">Dioxygenase</keyword>
<organism evidence="1 2">
    <name type="scientific">Gemmata algarum</name>
    <dbReference type="NCBI Taxonomy" id="2975278"/>
    <lineage>
        <taxon>Bacteria</taxon>
        <taxon>Pseudomonadati</taxon>
        <taxon>Planctomycetota</taxon>
        <taxon>Planctomycetia</taxon>
        <taxon>Gemmatales</taxon>
        <taxon>Gemmataceae</taxon>
        <taxon>Gemmata</taxon>
    </lineage>
</organism>
<name>A0ABU5EUV2_9BACT</name>
<reference evidence="2" key="1">
    <citation type="journal article" date="2023" name="Mar. Drugs">
        <title>Gemmata algarum, a Novel Planctomycete Isolated from an Algal Mat, Displays Antimicrobial Activity.</title>
        <authorList>
            <person name="Kumar G."/>
            <person name="Kallscheuer N."/>
            <person name="Kashif M."/>
            <person name="Ahamad S."/>
            <person name="Jagadeeshwari U."/>
            <person name="Pannikurungottu S."/>
            <person name="Haufschild T."/>
            <person name="Kabuu M."/>
            <person name="Sasikala C."/>
            <person name="Jogler C."/>
            <person name="Ramana C."/>
        </authorList>
    </citation>
    <scope>NUCLEOTIDE SEQUENCE [LARGE SCALE GENOMIC DNA]</scope>
    <source>
        <strain evidence="2">JC673</strain>
    </source>
</reference>
<keyword evidence="1" id="KW-0560">Oxidoreductase</keyword>
<dbReference type="Pfam" id="PF05721">
    <property type="entry name" value="PhyH"/>
    <property type="match status" value="1"/>
</dbReference>
<dbReference type="EMBL" id="JAXBLV010000077">
    <property type="protein sequence ID" value="MDY3559071.1"/>
    <property type="molecule type" value="Genomic_DNA"/>
</dbReference>
<comment type="caution">
    <text evidence="1">The sequence shown here is derived from an EMBL/GenBank/DDBJ whole genome shotgun (WGS) entry which is preliminary data.</text>
</comment>
<accession>A0ABU5EUV2</accession>
<dbReference type="InterPro" id="IPR008775">
    <property type="entry name" value="Phytyl_CoA_dOase-like"/>
</dbReference>
<dbReference type="SUPFAM" id="SSF51197">
    <property type="entry name" value="Clavaminate synthase-like"/>
    <property type="match status" value="1"/>
</dbReference>
<dbReference type="Proteomes" id="UP001272242">
    <property type="component" value="Unassembled WGS sequence"/>
</dbReference>
<dbReference type="Gene3D" id="2.60.120.620">
    <property type="entry name" value="q2cbj1_9rhob like domain"/>
    <property type="match status" value="1"/>
</dbReference>
<dbReference type="GO" id="GO:0051213">
    <property type="term" value="F:dioxygenase activity"/>
    <property type="evidence" value="ECO:0007669"/>
    <property type="project" value="UniProtKB-KW"/>
</dbReference>
<evidence type="ECO:0000313" key="1">
    <source>
        <dbReference type="EMBL" id="MDY3559071.1"/>
    </source>
</evidence>
<dbReference type="PANTHER" id="PTHR20883:SF46">
    <property type="entry name" value="PHYTANOYL-COA HYDROXYLASE"/>
    <property type="match status" value="1"/>
</dbReference>
<evidence type="ECO:0000313" key="2">
    <source>
        <dbReference type="Proteomes" id="UP001272242"/>
    </source>
</evidence>
<sequence>MIKSYGVRETTAVGTEAERHAEEIRLCGFTVLRGVVRAEHLDAARAGLDRLYAEQAAAAGGADRLARINDANIVRCPLAQDDLFLELVTQPRLLAVAAALLGEYFVLQQQNGVINPPAGDNYQAAWHRDLPYQHFVSSRPLALSALVCIDPFTAETGGTCVLPGSHKSEQFPSADYVRAHERGAVGDPGDVLVFDSMLYHRAGTNRSGRLRRGLNNVLGLPLLQQQISLPRALGGRFAEDPFLRKFLGYETEPAGSSFEWRGRRLEKLAG</sequence>
<keyword evidence="2" id="KW-1185">Reference proteome</keyword>
<gene>
    <name evidence="1" type="ORF">R5W23_006261</name>
</gene>
<proteinExistence type="predicted"/>
<dbReference type="PANTHER" id="PTHR20883">
    <property type="entry name" value="PHYTANOYL-COA DIOXYGENASE DOMAIN CONTAINING 1"/>
    <property type="match status" value="1"/>
</dbReference>
<dbReference type="RefSeq" id="WP_320685896.1">
    <property type="nucleotide sequence ID" value="NZ_JAXBLV010000077.1"/>
</dbReference>